<dbReference type="GO" id="GO:0005576">
    <property type="term" value="C:extracellular region"/>
    <property type="evidence" value="ECO:0007669"/>
    <property type="project" value="UniProtKB-SubCell"/>
</dbReference>
<dbReference type="InterPro" id="IPR037120">
    <property type="entry name" value="Haem_peroxidase_sf_animal"/>
</dbReference>
<protein>
    <recommendedName>
        <fullName evidence="7">Peroxidase</fullName>
    </recommendedName>
</protein>
<dbReference type="GO" id="GO:0020037">
    <property type="term" value="F:heme binding"/>
    <property type="evidence" value="ECO:0007669"/>
    <property type="project" value="InterPro"/>
</dbReference>
<gene>
    <name evidence="5" type="ORF">OS493_017544</name>
</gene>
<keyword evidence="4" id="KW-0408">Iron</keyword>
<dbReference type="Proteomes" id="UP001163046">
    <property type="component" value="Unassembled WGS sequence"/>
</dbReference>
<dbReference type="Pfam" id="PF03098">
    <property type="entry name" value="An_peroxidase"/>
    <property type="match status" value="1"/>
</dbReference>
<sequence>MQHPHGCPFKNVLPKQDPDVFCVSKDPNRPCFMAGDDRTNENQGLTSMHTLWLRQHNRIAKELSRITNFDAARIFQETRKIIGAQLQVITYNEFLPLILGEQTIKDFDLMLLKGKTFFKGYKTDVNPSIFSGFAVAAYRFGHSLIQDEFRRFSQEGFQCQYCNHEKDEFFSIPMKDFGNPFYLYEKCEGGIDSIFRGLVKNAAAKADENFPVLSKKTCSGVLATCQT</sequence>
<keyword evidence="4" id="KW-0349">Heme</keyword>
<dbReference type="GO" id="GO:0004601">
    <property type="term" value="F:peroxidase activity"/>
    <property type="evidence" value="ECO:0007669"/>
    <property type="project" value="InterPro"/>
</dbReference>
<dbReference type="SUPFAM" id="SSF48113">
    <property type="entry name" value="Heme-dependent peroxidases"/>
    <property type="match status" value="1"/>
</dbReference>
<accession>A0A9X0D2U8</accession>
<keyword evidence="6" id="KW-1185">Reference proteome</keyword>
<evidence type="ECO:0000256" key="2">
    <source>
        <dbReference type="ARBA" id="ARBA00022525"/>
    </source>
</evidence>
<dbReference type="GO" id="GO:0006979">
    <property type="term" value="P:response to oxidative stress"/>
    <property type="evidence" value="ECO:0007669"/>
    <property type="project" value="InterPro"/>
</dbReference>
<reference evidence="5" key="1">
    <citation type="submission" date="2023-01" db="EMBL/GenBank/DDBJ databases">
        <title>Genome assembly of the deep-sea coral Lophelia pertusa.</title>
        <authorList>
            <person name="Herrera S."/>
            <person name="Cordes E."/>
        </authorList>
    </citation>
    <scope>NUCLEOTIDE SEQUENCE</scope>
    <source>
        <strain evidence="5">USNM1676648</strain>
        <tissue evidence="5">Polyp</tissue>
    </source>
</reference>
<dbReference type="PANTHER" id="PTHR11475">
    <property type="entry name" value="OXIDASE/PEROXIDASE"/>
    <property type="match status" value="1"/>
</dbReference>
<comment type="subcellular location">
    <subcellularLocation>
        <location evidence="1">Secreted</location>
    </subcellularLocation>
</comment>
<dbReference type="OrthoDB" id="823504at2759"/>
<dbReference type="PROSITE" id="PS50292">
    <property type="entry name" value="PEROXIDASE_3"/>
    <property type="match status" value="1"/>
</dbReference>
<feature type="binding site" description="axial binding residue" evidence="4">
    <location>
        <position position="142"/>
    </location>
    <ligand>
        <name>heme b</name>
        <dbReference type="ChEBI" id="CHEBI:60344"/>
    </ligand>
    <ligandPart>
        <name>Fe</name>
        <dbReference type="ChEBI" id="CHEBI:18248"/>
    </ligandPart>
</feature>
<comment type="caution">
    <text evidence="5">The sequence shown here is derived from an EMBL/GenBank/DDBJ whole genome shotgun (WGS) entry which is preliminary data.</text>
</comment>
<evidence type="ECO:0000313" key="6">
    <source>
        <dbReference type="Proteomes" id="UP001163046"/>
    </source>
</evidence>
<organism evidence="5 6">
    <name type="scientific">Desmophyllum pertusum</name>
    <dbReference type="NCBI Taxonomy" id="174260"/>
    <lineage>
        <taxon>Eukaryota</taxon>
        <taxon>Metazoa</taxon>
        <taxon>Cnidaria</taxon>
        <taxon>Anthozoa</taxon>
        <taxon>Hexacorallia</taxon>
        <taxon>Scleractinia</taxon>
        <taxon>Caryophylliina</taxon>
        <taxon>Caryophylliidae</taxon>
        <taxon>Desmophyllum</taxon>
    </lineage>
</organism>
<dbReference type="AlphaFoldDB" id="A0A9X0D2U8"/>
<evidence type="ECO:0000256" key="1">
    <source>
        <dbReference type="ARBA" id="ARBA00004613"/>
    </source>
</evidence>
<name>A0A9X0D2U8_9CNID</name>
<dbReference type="PANTHER" id="PTHR11475:SF4">
    <property type="entry name" value="CHORION PEROXIDASE"/>
    <property type="match status" value="1"/>
</dbReference>
<dbReference type="EMBL" id="MU825882">
    <property type="protein sequence ID" value="KAJ7385167.1"/>
    <property type="molecule type" value="Genomic_DNA"/>
</dbReference>
<dbReference type="InterPro" id="IPR019791">
    <property type="entry name" value="Haem_peroxidase_animal"/>
</dbReference>
<evidence type="ECO:0000256" key="4">
    <source>
        <dbReference type="PIRSR" id="PIRSR619791-2"/>
    </source>
</evidence>
<keyword evidence="4" id="KW-0479">Metal-binding</keyword>
<keyword evidence="2" id="KW-0964">Secreted</keyword>
<proteinExistence type="predicted"/>
<evidence type="ECO:0000313" key="5">
    <source>
        <dbReference type="EMBL" id="KAJ7385167.1"/>
    </source>
</evidence>
<dbReference type="InterPro" id="IPR010255">
    <property type="entry name" value="Haem_peroxidase_sf"/>
</dbReference>
<dbReference type="PRINTS" id="PR00457">
    <property type="entry name" value="ANPEROXIDASE"/>
</dbReference>
<keyword evidence="3" id="KW-0325">Glycoprotein</keyword>
<evidence type="ECO:0000256" key="3">
    <source>
        <dbReference type="ARBA" id="ARBA00023180"/>
    </source>
</evidence>
<dbReference type="GO" id="GO:0046872">
    <property type="term" value="F:metal ion binding"/>
    <property type="evidence" value="ECO:0007669"/>
    <property type="project" value="UniProtKB-KW"/>
</dbReference>
<evidence type="ECO:0008006" key="7">
    <source>
        <dbReference type="Google" id="ProtNLM"/>
    </source>
</evidence>
<dbReference type="Gene3D" id="1.10.640.10">
    <property type="entry name" value="Haem peroxidase domain superfamily, animal type"/>
    <property type="match status" value="1"/>
</dbReference>